<organism evidence="2 3">
    <name type="scientific">Candidatus Viadribacter manganicus</name>
    <dbReference type="NCBI Taxonomy" id="1759059"/>
    <lineage>
        <taxon>Bacteria</taxon>
        <taxon>Pseudomonadati</taxon>
        <taxon>Pseudomonadota</taxon>
        <taxon>Alphaproteobacteria</taxon>
        <taxon>Hyphomonadales</taxon>
        <taxon>Hyphomonadaceae</taxon>
        <taxon>Candidatus Viadribacter</taxon>
    </lineage>
</organism>
<name>A0A1B1AJ58_9PROT</name>
<feature type="transmembrane region" description="Helical" evidence="1">
    <location>
        <begin position="6"/>
        <end position="27"/>
    </location>
</feature>
<accession>A0A1B1AJ58</accession>
<dbReference type="InParanoid" id="A0A1B1AJ58"/>
<evidence type="ECO:0000256" key="1">
    <source>
        <dbReference type="SAM" id="Phobius"/>
    </source>
</evidence>
<dbReference type="EMBL" id="CP013244">
    <property type="protein sequence ID" value="ANP46592.1"/>
    <property type="molecule type" value="Genomic_DNA"/>
</dbReference>
<keyword evidence="3" id="KW-1185">Reference proteome</keyword>
<feature type="transmembrane region" description="Helical" evidence="1">
    <location>
        <begin position="34"/>
        <end position="57"/>
    </location>
</feature>
<dbReference type="KEGG" id="cbot:ATE48_12030"/>
<dbReference type="STRING" id="1759059.ATE48_12030"/>
<dbReference type="AlphaFoldDB" id="A0A1B1AJ58"/>
<protein>
    <submittedName>
        <fullName evidence="2">Uncharacterized protein</fullName>
    </submittedName>
</protein>
<proteinExistence type="predicted"/>
<feature type="transmembrane region" description="Helical" evidence="1">
    <location>
        <begin position="63"/>
        <end position="82"/>
    </location>
</feature>
<dbReference type="RefSeq" id="WP_228126596.1">
    <property type="nucleotide sequence ID" value="NZ_CP013244.1"/>
</dbReference>
<dbReference type="InterPro" id="IPR046027">
    <property type="entry name" value="DUF5985"/>
</dbReference>
<evidence type="ECO:0000313" key="3">
    <source>
        <dbReference type="Proteomes" id="UP000092498"/>
    </source>
</evidence>
<keyword evidence="1" id="KW-1133">Transmembrane helix</keyword>
<evidence type="ECO:0000313" key="2">
    <source>
        <dbReference type="EMBL" id="ANP46592.1"/>
    </source>
</evidence>
<sequence>MFPHSDFFSGMITMGYFVASAFFLRFWVRTSDALFVAFSVAFLLLAISSALTVLLSLPWEERSWLYLIRLAAFVLLIAAILGKNFRKS</sequence>
<dbReference type="Proteomes" id="UP000092498">
    <property type="component" value="Chromosome"/>
</dbReference>
<keyword evidence="1" id="KW-0472">Membrane</keyword>
<gene>
    <name evidence="2" type="ORF">ATE48_12030</name>
</gene>
<dbReference type="Pfam" id="PF19447">
    <property type="entry name" value="DUF5985"/>
    <property type="match status" value="1"/>
</dbReference>
<reference evidence="2 3" key="1">
    <citation type="submission" date="2015-11" db="EMBL/GenBank/DDBJ databases">
        <title>Whole-Genome Sequence of Candidatus Oderbacter manganicum from the National Park Lower Oder Valley, Germany.</title>
        <authorList>
            <person name="Braun B."/>
            <person name="Liere K."/>
            <person name="Szewzyk U."/>
        </authorList>
    </citation>
    <scope>NUCLEOTIDE SEQUENCE [LARGE SCALE GENOMIC DNA]</scope>
    <source>
        <strain evidence="2 3">OTSz_A_272</strain>
    </source>
</reference>
<keyword evidence="1" id="KW-0812">Transmembrane</keyword>